<evidence type="ECO:0000313" key="3">
    <source>
        <dbReference type="Proteomes" id="UP001058974"/>
    </source>
</evidence>
<dbReference type="InterPro" id="IPR001810">
    <property type="entry name" value="F-box_dom"/>
</dbReference>
<dbReference type="Pfam" id="PF14299">
    <property type="entry name" value="PP2"/>
    <property type="match status" value="1"/>
</dbReference>
<dbReference type="SMART" id="SM00256">
    <property type="entry name" value="FBOX"/>
    <property type="match status" value="1"/>
</dbReference>
<reference evidence="2 3" key="1">
    <citation type="journal article" date="2022" name="Nat. Genet.">
        <title>Improved pea reference genome and pan-genome highlight genomic features and evolutionary characteristics.</title>
        <authorList>
            <person name="Yang T."/>
            <person name="Liu R."/>
            <person name="Luo Y."/>
            <person name="Hu S."/>
            <person name="Wang D."/>
            <person name="Wang C."/>
            <person name="Pandey M.K."/>
            <person name="Ge S."/>
            <person name="Xu Q."/>
            <person name="Li N."/>
            <person name="Li G."/>
            <person name="Huang Y."/>
            <person name="Saxena R.K."/>
            <person name="Ji Y."/>
            <person name="Li M."/>
            <person name="Yan X."/>
            <person name="He Y."/>
            <person name="Liu Y."/>
            <person name="Wang X."/>
            <person name="Xiang C."/>
            <person name="Varshney R.K."/>
            <person name="Ding H."/>
            <person name="Gao S."/>
            <person name="Zong X."/>
        </authorList>
    </citation>
    <scope>NUCLEOTIDE SEQUENCE [LARGE SCALE GENOMIC DNA]</scope>
    <source>
        <strain evidence="2 3">cv. Zhongwan 6</strain>
    </source>
</reference>
<dbReference type="PROSITE" id="PS50181">
    <property type="entry name" value="FBOX"/>
    <property type="match status" value="1"/>
</dbReference>
<dbReference type="Pfam" id="PF12937">
    <property type="entry name" value="F-box-like"/>
    <property type="match status" value="1"/>
</dbReference>
<evidence type="ECO:0000259" key="1">
    <source>
        <dbReference type="PROSITE" id="PS50181"/>
    </source>
</evidence>
<dbReference type="PANTHER" id="PTHR32278">
    <property type="entry name" value="F-BOX DOMAIN-CONTAINING PROTEIN"/>
    <property type="match status" value="1"/>
</dbReference>
<dbReference type="AlphaFoldDB" id="A0A9D4WDF8"/>
<dbReference type="CDD" id="cd22162">
    <property type="entry name" value="F-box_AtSKIP3-like"/>
    <property type="match status" value="1"/>
</dbReference>
<dbReference type="Proteomes" id="UP001058974">
    <property type="component" value="Chromosome 6"/>
</dbReference>
<dbReference type="Gramene" id="PSAT_LOCUS27298_t1">
    <property type="protein sequence ID" value="CAL5208630.1"/>
    <property type="gene ID" value="PSAT_LOCUS27298"/>
</dbReference>
<evidence type="ECO:0000313" key="2">
    <source>
        <dbReference type="EMBL" id="KAI5398596.1"/>
    </source>
</evidence>
<dbReference type="SUPFAM" id="SSF81383">
    <property type="entry name" value="F-box domain"/>
    <property type="match status" value="1"/>
</dbReference>
<protein>
    <recommendedName>
        <fullName evidence="1">F-box domain-containing protein</fullName>
    </recommendedName>
</protein>
<feature type="domain" description="F-box" evidence="1">
    <location>
        <begin position="38"/>
        <end position="84"/>
    </location>
</feature>
<name>A0A9D4WDF8_PEA</name>
<dbReference type="PANTHER" id="PTHR32278:SF41">
    <property type="entry name" value="F-BOX PROTEIN"/>
    <property type="match status" value="1"/>
</dbReference>
<dbReference type="OrthoDB" id="1918565at2759"/>
<comment type="caution">
    <text evidence="2">The sequence shown here is derived from an EMBL/GenBank/DDBJ whole genome shotgun (WGS) entry which is preliminary data.</text>
</comment>
<dbReference type="InterPro" id="IPR036047">
    <property type="entry name" value="F-box-like_dom_sf"/>
</dbReference>
<organism evidence="2 3">
    <name type="scientific">Pisum sativum</name>
    <name type="common">Garden pea</name>
    <name type="synonym">Lathyrus oleraceus</name>
    <dbReference type="NCBI Taxonomy" id="3888"/>
    <lineage>
        <taxon>Eukaryota</taxon>
        <taxon>Viridiplantae</taxon>
        <taxon>Streptophyta</taxon>
        <taxon>Embryophyta</taxon>
        <taxon>Tracheophyta</taxon>
        <taxon>Spermatophyta</taxon>
        <taxon>Magnoliopsida</taxon>
        <taxon>eudicotyledons</taxon>
        <taxon>Gunneridae</taxon>
        <taxon>Pentapetalae</taxon>
        <taxon>rosids</taxon>
        <taxon>fabids</taxon>
        <taxon>Fabales</taxon>
        <taxon>Fabaceae</taxon>
        <taxon>Papilionoideae</taxon>
        <taxon>50 kb inversion clade</taxon>
        <taxon>NPAAA clade</taxon>
        <taxon>Hologalegina</taxon>
        <taxon>IRL clade</taxon>
        <taxon>Fabeae</taxon>
        <taxon>Lathyrus</taxon>
    </lineage>
</organism>
<dbReference type="InterPro" id="IPR025886">
    <property type="entry name" value="PP2-like"/>
</dbReference>
<dbReference type="Gramene" id="Psat06G0409900-T1">
    <property type="protein sequence ID" value="KAI5398596.1"/>
    <property type="gene ID" value="KIW84_064099"/>
</dbReference>
<keyword evidence="3" id="KW-1185">Reference proteome</keyword>
<dbReference type="Gene3D" id="1.20.1280.50">
    <property type="match status" value="1"/>
</dbReference>
<accession>A0A9D4WDF8</accession>
<gene>
    <name evidence="2" type="ORF">KIW84_064099</name>
</gene>
<sequence length="314" mass="36087">MTTDIKFSYIKKQNTHFQFHFMNPKFPNTLTLNHMASCSNIDTLPEDCVSKILSYTSPKDACTFSMVSSTLQSPANSDTLWRTFLPSDYDHILSRTLNPLTLQPSSYKHLFYSLSQQPLLLDKGNISFKLDKCSGKKSYILSARELSITWSNDPMYWSWRPTTESRFGEVAELRTVSWLEIKGKIRTKILTPNTSYAVYLITKVSHRVYGLDSAPAELSLSVANKVQNSKAYLYNKFEDNRRKMERKEDNSYEGIQVPSKRDDGWMEIELGEFLCDDEIEDDEEVNMSVMEVGYRLKGGLIVEGIEVRPKQSRG</sequence>
<dbReference type="Gramene" id="Psat6g151440.1">
    <property type="protein sequence ID" value="Psat6g151440.1.cds"/>
    <property type="gene ID" value="Psat6g151440"/>
</dbReference>
<proteinExistence type="predicted"/>
<dbReference type="EMBL" id="JAMSHJ010000006">
    <property type="protein sequence ID" value="KAI5398596.1"/>
    <property type="molecule type" value="Genomic_DNA"/>
</dbReference>